<protein>
    <recommendedName>
        <fullName evidence="6">UDP-glucose 4-epimerase</fullName>
        <ecNumber evidence="5">5.1.3.2</ecNumber>
    </recommendedName>
    <alternativeName>
        <fullName evidence="11">Galactowaldenase</fullName>
    </alternativeName>
    <alternativeName>
        <fullName evidence="10">UDP-galactose 4-epimerase</fullName>
    </alternativeName>
</protein>
<organism evidence="13 14">
    <name type="scientific">Cytobacillus dafuensis</name>
    <name type="common">Bacillus dafuensis</name>
    <dbReference type="NCBI Taxonomy" id="1742359"/>
    <lineage>
        <taxon>Bacteria</taxon>
        <taxon>Bacillati</taxon>
        <taxon>Bacillota</taxon>
        <taxon>Bacilli</taxon>
        <taxon>Bacillales</taxon>
        <taxon>Bacillaceae</taxon>
        <taxon>Cytobacillus</taxon>
    </lineage>
</organism>
<evidence type="ECO:0000256" key="1">
    <source>
        <dbReference type="ARBA" id="ARBA00000083"/>
    </source>
</evidence>
<dbReference type="Proteomes" id="UP000321555">
    <property type="component" value="Chromosome"/>
</dbReference>
<evidence type="ECO:0000259" key="12">
    <source>
        <dbReference type="Pfam" id="PF01370"/>
    </source>
</evidence>
<evidence type="ECO:0000256" key="11">
    <source>
        <dbReference type="ARBA" id="ARBA00033067"/>
    </source>
</evidence>
<comment type="similarity">
    <text evidence="4">Belongs to the NAD(P)-dependent epimerase/dehydratase family.</text>
</comment>
<evidence type="ECO:0000256" key="8">
    <source>
        <dbReference type="ARBA" id="ARBA00023144"/>
    </source>
</evidence>
<keyword evidence="7" id="KW-0520">NAD</keyword>
<dbReference type="InterPro" id="IPR001509">
    <property type="entry name" value="Epimerase_deHydtase"/>
</dbReference>
<evidence type="ECO:0000256" key="2">
    <source>
        <dbReference type="ARBA" id="ARBA00001911"/>
    </source>
</evidence>
<evidence type="ECO:0000256" key="7">
    <source>
        <dbReference type="ARBA" id="ARBA00023027"/>
    </source>
</evidence>
<dbReference type="GO" id="GO:0003978">
    <property type="term" value="F:UDP-glucose 4-epimerase activity"/>
    <property type="evidence" value="ECO:0007669"/>
    <property type="project" value="UniProtKB-EC"/>
</dbReference>
<evidence type="ECO:0000256" key="9">
    <source>
        <dbReference type="ARBA" id="ARBA00023235"/>
    </source>
</evidence>
<dbReference type="Pfam" id="PF01370">
    <property type="entry name" value="Epimerase"/>
    <property type="match status" value="1"/>
</dbReference>
<comment type="pathway">
    <text evidence="3">Carbohydrate metabolism; galactose metabolism.</text>
</comment>
<dbReference type="STRING" id="1742359.GCA_001439625_04082"/>
<dbReference type="OrthoDB" id="9809586at2"/>
<name>A0A5B8Z1P2_CYTDA</name>
<dbReference type="InterPro" id="IPR036291">
    <property type="entry name" value="NAD(P)-bd_dom_sf"/>
</dbReference>
<dbReference type="GO" id="GO:0005829">
    <property type="term" value="C:cytosol"/>
    <property type="evidence" value="ECO:0007669"/>
    <property type="project" value="TreeGrafter"/>
</dbReference>
<proteinExistence type="inferred from homology"/>
<reference evidence="14" key="1">
    <citation type="submission" date="2019-08" db="EMBL/GenBank/DDBJ databases">
        <authorList>
            <person name="Zheng X."/>
        </authorList>
    </citation>
    <scope>NUCLEOTIDE SEQUENCE [LARGE SCALE GENOMIC DNA]</scope>
    <source>
        <strain evidence="14">FJAT-25496</strain>
    </source>
</reference>
<dbReference type="PANTHER" id="PTHR43725">
    <property type="entry name" value="UDP-GLUCOSE 4-EPIMERASE"/>
    <property type="match status" value="1"/>
</dbReference>
<gene>
    <name evidence="13" type="ORF">FSZ17_06425</name>
</gene>
<dbReference type="AlphaFoldDB" id="A0A5B8Z1P2"/>
<comment type="catalytic activity">
    <reaction evidence="1">
        <text>UDP-alpha-D-glucose = UDP-alpha-D-galactose</text>
        <dbReference type="Rhea" id="RHEA:22168"/>
        <dbReference type="ChEBI" id="CHEBI:58885"/>
        <dbReference type="ChEBI" id="CHEBI:66914"/>
        <dbReference type="EC" id="5.1.3.2"/>
    </reaction>
</comment>
<keyword evidence="8" id="KW-0299">Galactose metabolism</keyword>
<sequence length="298" mass="33778">MKRILVLGGTQFFGKKLVSTLLRNGNEVTIATRGKTPDPFGSAVKRLFIERQDKESIEKAFAEGEWDIVYDQTCQSPLEAKYVLDALKGKVKRYIFTSTQAVYDFGVNHTEEEFNPLQFLFEYKPREKYVGYKGYQEAKRAAEAVLFNQNDIEVAAIRFPIVIGEDDFTNRLRFHIDKIINHEVIGISNPEARYSFILSDEAASFLNEIGFSTFTGPINPGCQMDISLQELVEKIEALTGKKANITDILTKENASPYSLDGSWAINTNKAERLGFSFSNLDEVLDSLIDHYAVRLTER</sequence>
<dbReference type="SUPFAM" id="SSF51735">
    <property type="entry name" value="NAD(P)-binding Rossmann-fold domains"/>
    <property type="match status" value="1"/>
</dbReference>
<evidence type="ECO:0000256" key="10">
    <source>
        <dbReference type="ARBA" id="ARBA00031367"/>
    </source>
</evidence>
<dbReference type="PANTHER" id="PTHR43725:SF47">
    <property type="entry name" value="UDP-GLUCOSE 4-EPIMERASE"/>
    <property type="match status" value="1"/>
</dbReference>
<dbReference type="EC" id="5.1.3.2" evidence="5"/>
<evidence type="ECO:0000256" key="5">
    <source>
        <dbReference type="ARBA" id="ARBA00013189"/>
    </source>
</evidence>
<evidence type="ECO:0000256" key="6">
    <source>
        <dbReference type="ARBA" id="ARBA00018569"/>
    </source>
</evidence>
<dbReference type="EMBL" id="CP042593">
    <property type="protein sequence ID" value="QED46934.1"/>
    <property type="molecule type" value="Genomic_DNA"/>
</dbReference>
<dbReference type="GO" id="GO:0006012">
    <property type="term" value="P:galactose metabolic process"/>
    <property type="evidence" value="ECO:0007669"/>
    <property type="project" value="UniProtKB-KW"/>
</dbReference>
<feature type="domain" description="NAD-dependent epimerase/dehydratase" evidence="12">
    <location>
        <begin position="4"/>
        <end position="197"/>
    </location>
</feature>
<comment type="cofactor">
    <cofactor evidence="2">
        <name>NAD(+)</name>
        <dbReference type="ChEBI" id="CHEBI:57540"/>
    </cofactor>
</comment>
<keyword evidence="14" id="KW-1185">Reference proteome</keyword>
<dbReference type="RefSeq" id="WP_057774968.1">
    <property type="nucleotide sequence ID" value="NZ_CP042593.1"/>
</dbReference>
<evidence type="ECO:0000313" key="13">
    <source>
        <dbReference type="EMBL" id="QED46934.1"/>
    </source>
</evidence>
<evidence type="ECO:0000256" key="3">
    <source>
        <dbReference type="ARBA" id="ARBA00004947"/>
    </source>
</evidence>
<keyword evidence="9" id="KW-0413">Isomerase</keyword>
<dbReference type="Gene3D" id="3.40.50.720">
    <property type="entry name" value="NAD(P)-binding Rossmann-like Domain"/>
    <property type="match status" value="1"/>
</dbReference>
<evidence type="ECO:0000313" key="14">
    <source>
        <dbReference type="Proteomes" id="UP000321555"/>
    </source>
</evidence>
<evidence type="ECO:0000256" key="4">
    <source>
        <dbReference type="ARBA" id="ARBA00007637"/>
    </source>
</evidence>
<accession>A0A5B8Z1P2</accession>
<keyword evidence="8" id="KW-0119">Carbohydrate metabolism</keyword>
<dbReference type="KEGG" id="bda:FSZ17_06425"/>